<evidence type="ECO:0000313" key="2">
    <source>
        <dbReference type="Proteomes" id="UP000638897"/>
    </source>
</evidence>
<organism evidence="1 2">
    <name type="scientific">Anabaena cylindrica FACHB-318</name>
    <dbReference type="NCBI Taxonomy" id="2692880"/>
    <lineage>
        <taxon>Bacteria</taxon>
        <taxon>Bacillati</taxon>
        <taxon>Cyanobacteriota</taxon>
        <taxon>Cyanophyceae</taxon>
        <taxon>Nostocales</taxon>
        <taxon>Nostocaceae</taxon>
        <taxon>Anabaena</taxon>
    </lineage>
</organism>
<dbReference type="RefSeq" id="WP_190449709.1">
    <property type="nucleotide sequence ID" value="NZ_JACJQC010000011.1"/>
</dbReference>
<keyword evidence="2" id="KW-1185">Reference proteome</keyword>
<sequence length="49" mass="5728">METKRSPPHGRFNLLRFPGDDCDRFFPCRFNAREYIVFRGKVTGGSYGE</sequence>
<proteinExistence type="predicted"/>
<evidence type="ECO:0000313" key="1">
    <source>
        <dbReference type="EMBL" id="MBD2172423.1"/>
    </source>
</evidence>
<protein>
    <submittedName>
        <fullName evidence="1">Uncharacterized protein</fullName>
    </submittedName>
</protein>
<dbReference type="EMBL" id="JACJQC010000011">
    <property type="protein sequence ID" value="MBD2172423.1"/>
    <property type="molecule type" value="Genomic_DNA"/>
</dbReference>
<comment type="caution">
    <text evidence="1">The sequence shown here is derived from an EMBL/GenBank/DDBJ whole genome shotgun (WGS) entry which is preliminary data.</text>
</comment>
<accession>A0ABR7ZJ46</accession>
<dbReference type="Proteomes" id="UP000638897">
    <property type="component" value="Unassembled WGS sequence"/>
</dbReference>
<gene>
    <name evidence="1" type="ORF">H6F81_14435</name>
</gene>
<reference evidence="1 2" key="1">
    <citation type="journal article" date="2020" name="ISME J.">
        <title>Comparative genomics reveals insights into cyanobacterial evolution and habitat adaptation.</title>
        <authorList>
            <person name="Chen M.Y."/>
            <person name="Teng W.K."/>
            <person name="Zhao L."/>
            <person name="Hu C.X."/>
            <person name="Zhou Y.K."/>
            <person name="Han B.P."/>
            <person name="Song L.R."/>
            <person name="Shu W.S."/>
        </authorList>
    </citation>
    <scope>NUCLEOTIDE SEQUENCE [LARGE SCALE GENOMIC DNA]</scope>
    <source>
        <strain evidence="1 2">FACHB-318</strain>
    </source>
</reference>
<name>A0ABR7ZJ46_ANACY</name>